<dbReference type="PANTHER" id="PTHR12882">
    <property type="entry name" value="SUPPRESSOR OF TY 4"/>
    <property type="match status" value="1"/>
</dbReference>
<dbReference type="GO" id="GO:0032044">
    <property type="term" value="C:DSIF complex"/>
    <property type="evidence" value="ECO:0007669"/>
    <property type="project" value="TreeGrafter"/>
</dbReference>
<dbReference type="Gene3D" id="3.30.40.210">
    <property type="match status" value="1"/>
</dbReference>
<dbReference type="SMART" id="SM01389">
    <property type="entry name" value="Spt4"/>
    <property type="match status" value="1"/>
</dbReference>
<gene>
    <name evidence="15" type="ORF">E3Q01_04207</name>
    <name evidence="14" type="ORF">E3Q02_04146</name>
    <name evidence="13" type="ORF">E3Q03_04161</name>
    <name evidence="12" type="ORF">E3Q10_04214</name>
    <name evidence="11" type="ORF">E3Q17_04135</name>
    <name evidence="10" type="ORF">E3Q22_04193</name>
</gene>
<dbReference type="InterPro" id="IPR022800">
    <property type="entry name" value="Spt4/RpoE2_Znf"/>
</dbReference>
<reference evidence="16 17" key="1">
    <citation type="submission" date="2019-03" db="EMBL/GenBank/DDBJ databases">
        <title>Sequencing 25 genomes of Wallemia mellicola.</title>
        <authorList>
            <person name="Gostincar C."/>
        </authorList>
    </citation>
    <scope>NUCLEOTIDE SEQUENCE [LARGE SCALE GENOMIC DNA]</scope>
    <source>
        <strain evidence="11 18">EXF-1262</strain>
        <strain evidence="14 19">EXF-1274</strain>
        <strain evidence="13 16">EXF-1277</strain>
        <strain evidence="10 20">EXF-6152</strain>
        <strain evidence="15 21">EXF-757</strain>
        <strain evidence="12 17">EXF-8738</strain>
    </source>
</reference>
<evidence type="ECO:0000313" key="19">
    <source>
        <dbReference type="Proteomes" id="UP000309601"/>
    </source>
</evidence>
<sequence length="111" mass="12427">MSHGKHSKFRACLMCSYLQEGKEFKLKGCPNCPFLEMKGSSESVTDCTSGQYDGIVALTQPKGSWVGKWQRVNTCEKGLYAVRVTGRLADNIVDNLQAHGIPYRPRDEIEE</sequence>
<dbReference type="Proteomes" id="UP000309601">
    <property type="component" value="Unassembled WGS sequence"/>
</dbReference>
<dbReference type="OMA" id="FDGMIAV"/>
<dbReference type="SUPFAM" id="SSF63393">
    <property type="entry name" value="RNA polymerase subunits"/>
    <property type="match status" value="1"/>
</dbReference>
<evidence type="ECO:0000313" key="21">
    <source>
        <dbReference type="Proteomes" id="UP000310708"/>
    </source>
</evidence>
<evidence type="ECO:0000313" key="15">
    <source>
        <dbReference type="EMBL" id="TIC61919.1"/>
    </source>
</evidence>
<dbReference type="CDD" id="cd07973">
    <property type="entry name" value="Spt4"/>
    <property type="match status" value="1"/>
</dbReference>
<dbReference type="EMBL" id="SPRV01000080">
    <property type="protein sequence ID" value="TIC58724.1"/>
    <property type="molecule type" value="Genomic_DNA"/>
</dbReference>
<dbReference type="PIRSF" id="PIRSF025023">
    <property type="entry name" value="Spt4"/>
    <property type="match status" value="1"/>
</dbReference>
<keyword evidence="7" id="KW-0137">Centromere</keyword>
<accession>A0A4T0RHU8</accession>
<dbReference type="Proteomes" id="UP000307169">
    <property type="component" value="Unassembled WGS sequence"/>
</dbReference>
<keyword evidence="5 8" id="KW-0804">Transcription</keyword>
<dbReference type="EMBL" id="SPRO01000080">
    <property type="protein sequence ID" value="TIC23964.1"/>
    <property type="molecule type" value="Genomic_DNA"/>
</dbReference>
<evidence type="ECO:0000256" key="8">
    <source>
        <dbReference type="PIRNR" id="PIRNR025023"/>
    </source>
</evidence>
<evidence type="ECO:0000313" key="17">
    <source>
        <dbReference type="Proteomes" id="UP000305647"/>
    </source>
</evidence>
<feature type="domain" description="Spt4/RpoE2 zinc finger" evidence="9">
    <location>
        <begin position="9"/>
        <end position="85"/>
    </location>
</feature>
<dbReference type="OrthoDB" id="248751at2759"/>
<evidence type="ECO:0000313" key="13">
    <source>
        <dbReference type="EMBL" id="TIC58724.1"/>
    </source>
</evidence>
<dbReference type="GO" id="GO:0000993">
    <property type="term" value="F:RNA polymerase II complex binding"/>
    <property type="evidence" value="ECO:0007669"/>
    <property type="project" value="TreeGrafter"/>
</dbReference>
<comment type="caution">
    <text evidence="13">The sequence shown here is derived from an EMBL/GenBank/DDBJ whole genome shotgun (WGS) entry which is preliminary data.</text>
</comment>
<dbReference type="EMBL" id="SPRW01000074">
    <property type="protein sequence ID" value="TIC60797.1"/>
    <property type="molecule type" value="Genomic_DNA"/>
</dbReference>
<evidence type="ECO:0000256" key="7">
    <source>
        <dbReference type="ARBA" id="ARBA00023328"/>
    </source>
</evidence>
<dbReference type="Proteomes" id="UP000305362">
    <property type="component" value="Unassembled WGS sequence"/>
</dbReference>
<dbReference type="Pfam" id="PF06093">
    <property type="entry name" value="Spt4"/>
    <property type="match status" value="1"/>
</dbReference>
<evidence type="ECO:0000313" key="20">
    <source>
        <dbReference type="Proteomes" id="UP000310685"/>
    </source>
</evidence>
<evidence type="ECO:0000313" key="10">
    <source>
        <dbReference type="EMBL" id="TIB74339.1"/>
    </source>
</evidence>
<evidence type="ECO:0000256" key="4">
    <source>
        <dbReference type="ARBA" id="ARBA00020182"/>
    </source>
</evidence>
<keyword evidence="6 8" id="KW-0539">Nucleus</keyword>
<dbReference type="Proteomes" id="UP000310708">
    <property type="component" value="Unassembled WGS sequence"/>
</dbReference>
<dbReference type="AlphaFoldDB" id="A0A4T0RHU8"/>
<dbReference type="EMBL" id="SPRH01000080">
    <property type="protein sequence ID" value="TIB95799.1"/>
    <property type="molecule type" value="Genomic_DNA"/>
</dbReference>
<dbReference type="EMBL" id="SPRX01000083">
    <property type="protein sequence ID" value="TIC61919.1"/>
    <property type="molecule type" value="Genomic_DNA"/>
</dbReference>
<organism evidence="13 16">
    <name type="scientific">Wallemia mellicola</name>
    <dbReference type="NCBI Taxonomy" id="1708541"/>
    <lineage>
        <taxon>Eukaryota</taxon>
        <taxon>Fungi</taxon>
        <taxon>Dikarya</taxon>
        <taxon>Basidiomycota</taxon>
        <taxon>Wallemiomycotina</taxon>
        <taxon>Wallemiomycetes</taxon>
        <taxon>Wallemiales</taxon>
        <taxon>Wallemiaceae</taxon>
        <taxon>Wallemia</taxon>
    </lineage>
</organism>
<evidence type="ECO:0000256" key="1">
    <source>
        <dbReference type="ARBA" id="ARBA00004123"/>
    </source>
</evidence>
<dbReference type="PANTHER" id="PTHR12882:SF1">
    <property type="entry name" value="TRANSCRIPTION ELONGATION FACTOR SPT4"/>
    <property type="match status" value="1"/>
</dbReference>
<comment type="subcellular location">
    <subcellularLocation>
        <location evidence="2">Chromosome</location>
        <location evidence="2">Centromere</location>
    </subcellularLocation>
    <subcellularLocation>
        <location evidence="1 8">Nucleus</location>
    </subcellularLocation>
</comment>
<comment type="function">
    <text evidence="8">The SPT4-SPT5 complex mediates both activation and inhibition of transcription elongation, and plays a role in pre-mRNA processing. This complex seems to be important for the stability of the RNA polymerase II elongation machinery on the chromatin template but not for the inherent ability of this machinery to translocate down the gene.</text>
</comment>
<dbReference type="GO" id="GO:0006355">
    <property type="term" value="P:regulation of DNA-templated transcription"/>
    <property type="evidence" value="ECO:0007669"/>
    <property type="project" value="InterPro"/>
</dbReference>
<evidence type="ECO:0000313" key="11">
    <source>
        <dbReference type="EMBL" id="TIB95799.1"/>
    </source>
</evidence>
<protein>
    <recommendedName>
        <fullName evidence="4 8">Transcription elongation factor SPT4</fullName>
    </recommendedName>
</protein>
<evidence type="ECO:0000313" key="18">
    <source>
        <dbReference type="Proteomes" id="UP000307169"/>
    </source>
</evidence>
<proteinExistence type="inferred from homology"/>
<evidence type="ECO:0000259" key="9">
    <source>
        <dbReference type="SMART" id="SM01389"/>
    </source>
</evidence>
<dbReference type="GO" id="GO:0140673">
    <property type="term" value="P:transcription elongation-coupled chromatin remodeling"/>
    <property type="evidence" value="ECO:0007669"/>
    <property type="project" value="InterPro"/>
</dbReference>
<dbReference type="InterPro" id="IPR038510">
    <property type="entry name" value="Spt4_sf"/>
</dbReference>
<evidence type="ECO:0000256" key="6">
    <source>
        <dbReference type="ARBA" id="ARBA00023242"/>
    </source>
</evidence>
<evidence type="ECO:0000256" key="5">
    <source>
        <dbReference type="ARBA" id="ARBA00023163"/>
    </source>
</evidence>
<dbReference type="Proteomes" id="UP000305647">
    <property type="component" value="Unassembled WGS sequence"/>
</dbReference>
<dbReference type="InterPro" id="IPR029040">
    <property type="entry name" value="RPABC4/Spt4"/>
</dbReference>
<evidence type="ECO:0000313" key="16">
    <source>
        <dbReference type="Proteomes" id="UP000305362"/>
    </source>
</evidence>
<dbReference type="InterPro" id="IPR009287">
    <property type="entry name" value="Spt4"/>
</dbReference>
<name>A0A4T0RHU8_9BASI</name>
<evidence type="ECO:0000313" key="14">
    <source>
        <dbReference type="EMBL" id="TIC60797.1"/>
    </source>
</evidence>
<evidence type="ECO:0000256" key="2">
    <source>
        <dbReference type="ARBA" id="ARBA00004584"/>
    </source>
</evidence>
<dbReference type="GO" id="GO:0008270">
    <property type="term" value="F:zinc ion binding"/>
    <property type="evidence" value="ECO:0007669"/>
    <property type="project" value="InterPro"/>
</dbReference>
<dbReference type="GO" id="GO:0000775">
    <property type="term" value="C:chromosome, centromeric region"/>
    <property type="evidence" value="ECO:0007669"/>
    <property type="project" value="UniProtKB-SubCell"/>
</dbReference>
<evidence type="ECO:0000313" key="12">
    <source>
        <dbReference type="EMBL" id="TIC23964.1"/>
    </source>
</evidence>
<dbReference type="EMBL" id="SPRC01000075">
    <property type="protein sequence ID" value="TIB74339.1"/>
    <property type="molecule type" value="Genomic_DNA"/>
</dbReference>
<comment type="similarity">
    <text evidence="3 8">Belongs to the SPT4 family.</text>
</comment>
<dbReference type="Proteomes" id="UP000310685">
    <property type="component" value="Unassembled WGS sequence"/>
</dbReference>
<evidence type="ECO:0000256" key="3">
    <source>
        <dbReference type="ARBA" id="ARBA00010464"/>
    </source>
</evidence>